<dbReference type="PANTHER" id="PTHR12231:SF247">
    <property type="entry name" value="DPR-INTERACTING PROTEIN DELTA, ISOFORM D"/>
    <property type="match status" value="1"/>
</dbReference>
<sequence>VAWIHIDRQMILTIHRHVISRTWLLHVSSSVQQEDRGYYMCQVNTNPMISQVGYLQVVVRKSCYSKSSILVTQSTVAVRENQNISLTCKADGFPTPKIMWRREDGQAISVERRKKEYCLNCMVIFSVMPYFESHIITETCVYVCVAVHFSDSRRILTNADKNVFVYIFNLISIDESRWQVYCYVTLYQREYLYLDYTSKYTTYI</sequence>
<evidence type="ECO:0000256" key="2">
    <source>
        <dbReference type="ARBA" id="ARBA00023157"/>
    </source>
</evidence>
<feature type="non-terminal residue" evidence="5">
    <location>
        <position position="204"/>
    </location>
</feature>
<feature type="non-terminal residue" evidence="5">
    <location>
        <position position="1"/>
    </location>
</feature>
<dbReference type="Proteomes" id="UP001329430">
    <property type="component" value="Unassembled WGS sequence"/>
</dbReference>
<dbReference type="InterPro" id="IPR036179">
    <property type="entry name" value="Ig-like_dom_sf"/>
</dbReference>
<accession>A0AAN7ZFG5</accession>
<feature type="domain" description="Ig-like" evidence="4">
    <location>
        <begin position="47"/>
        <end position="157"/>
    </location>
</feature>
<protein>
    <recommendedName>
        <fullName evidence="4">Ig-like domain-containing protein</fullName>
    </recommendedName>
</protein>
<comment type="caution">
    <text evidence="5">The sequence shown here is derived from an EMBL/GenBank/DDBJ whole genome shotgun (WGS) entry which is preliminary data.</text>
</comment>
<dbReference type="InterPro" id="IPR051170">
    <property type="entry name" value="Neural/epithelial_adhesion"/>
</dbReference>
<dbReference type="AlphaFoldDB" id="A0AAN7ZFG5"/>
<keyword evidence="1" id="KW-0677">Repeat</keyword>
<name>A0AAN7ZFG5_9COLE</name>
<keyword evidence="6" id="KW-1185">Reference proteome</keyword>
<organism evidence="5 6">
    <name type="scientific">Pyrocoelia pectoralis</name>
    <dbReference type="NCBI Taxonomy" id="417401"/>
    <lineage>
        <taxon>Eukaryota</taxon>
        <taxon>Metazoa</taxon>
        <taxon>Ecdysozoa</taxon>
        <taxon>Arthropoda</taxon>
        <taxon>Hexapoda</taxon>
        <taxon>Insecta</taxon>
        <taxon>Pterygota</taxon>
        <taxon>Neoptera</taxon>
        <taxon>Endopterygota</taxon>
        <taxon>Coleoptera</taxon>
        <taxon>Polyphaga</taxon>
        <taxon>Elateriformia</taxon>
        <taxon>Elateroidea</taxon>
        <taxon>Lampyridae</taxon>
        <taxon>Lampyrinae</taxon>
        <taxon>Pyrocoelia</taxon>
    </lineage>
</organism>
<evidence type="ECO:0000313" key="6">
    <source>
        <dbReference type="Proteomes" id="UP001329430"/>
    </source>
</evidence>
<proteinExistence type="predicted"/>
<dbReference type="InterPro" id="IPR013783">
    <property type="entry name" value="Ig-like_fold"/>
</dbReference>
<dbReference type="Gene3D" id="2.60.40.10">
    <property type="entry name" value="Immunoglobulins"/>
    <property type="match status" value="2"/>
</dbReference>
<evidence type="ECO:0000256" key="3">
    <source>
        <dbReference type="ARBA" id="ARBA00023319"/>
    </source>
</evidence>
<dbReference type="SUPFAM" id="SSF48726">
    <property type="entry name" value="Immunoglobulin"/>
    <property type="match status" value="2"/>
</dbReference>
<dbReference type="PANTHER" id="PTHR12231">
    <property type="entry name" value="CTX-RELATED TYPE I TRANSMEMBRANE PROTEIN"/>
    <property type="match status" value="1"/>
</dbReference>
<evidence type="ECO:0000259" key="4">
    <source>
        <dbReference type="PROSITE" id="PS50835"/>
    </source>
</evidence>
<dbReference type="GO" id="GO:0043005">
    <property type="term" value="C:neuron projection"/>
    <property type="evidence" value="ECO:0007669"/>
    <property type="project" value="TreeGrafter"/>
</dbReference>
<dbReference type="EMBL" id="JAVRBK010000169">
    <property type="protein sequence ID" value="KAK5637748.1"/>
    <property type="molecule type" value="Genomic_DNA"/>
</dbReference>
<gene>
    <name evidence="5" type="ORF">RI129_000069</name>
</gene>
<keyword evidence="3" id="KW-0393">Immunoglobulin domain</keyword>
<evidence type="ECO:0000256" key="1">
    <source>
        <dbReference type="ARBA" id="ARBA00022737"/>
    </source>
</evidence>
<keyword evidence="2" id="KW-1015">Disulfide bond</keyword>
<dbReference type="Pfam" id="PF13927">
    <property type="entry name" value="Ig_3"/>
    <property type="match status" value="1"/>
</dbReference>
<dbReference type="InterPro" id="IPR007110">
    <property type="entry name" value="Ig-like_dom"/>
</dbReference>
<reference evidence="5 6" key="1">
    <citation type="journal article" date="2024" name="Insects">
        <title>An Improved Chromosome-Level Genome Assembly of the Firefly Pyrocoelia pectoralis.</title>
        <authorList>
            <person name="Fu X."/>
            <person name="Meyer-Rochow V.B."/>
            <person name="Ballantyne L."/>
            <person name="Zhu X."/>
        </authorList>
    </citation>
    <scope>NUCLEOTIDE SEQUENCE [LARGE SCALE GENOMIC DNA]</scope>
    <source>
        <strain evidence="5">XCY_ONT2</strain>
    </source>
</reference>
<dbReference type="PROSITE" id="PS50835">
    <property type="entry name" value="IG_LIKE"/>
    <property type="match status" value="1"/>
</dbReference>
<evidence type="ECO:0000313" key="5">
    <source>
        <dbReference type="EMBL" id="KAK5637748.1"/>
    </source>
</evidence>